<sequence>MAYTTRPADNEAIANLPGDIRAVTDLVTGHIEAALAAHEAKAVSYGSTNVEEALDTAAGHQANQNNPHGVTAAQAGAVALGDAVATVTANKVVRRDENGRMAGDITGNAATATKLQMARNINGVAFDGTGNINITAAANGGNAATVGGYTAAQLMTGGIVAASLAQNGYVKFRNGLIIQWGKGVLPATSITNTSSNINFPIKFPNIAVHVSGVATNAAHPKGGGTWAVSPKNVTNQKFMAFCDNNGAGYNFTLTVGFNWLAIGY</sequence>
<organism evidence="2 3">
    <name type="scientific">Acetonema longum DSM 6540</name>
    <dbReference type="NCBI Taxonomy" id="1009370"/>
    <lineage>
        <taxon>Bacteria</taxon>
        <taxon>Bacillati</taxon>
        <taxon>Bacillota</taxon>
        <taxon>Negativicutes</taxon>
        <taxon>Acetonemataceae</taxon>
        <taxon>Acetonema</taxon>
    </lineage>
</organism>
<reference evidence="2 3" key="1">
    <citation type="journal article" date="2011" name="EMBO J.">
        <title>Structural diversity of bacterial flagellar motors.</title>
        <authorList>
            <person name="Chen S."/>
            <person name="Beeby M."/>
            <person name="Murphy G.E."/>
            <person name="Leadbetter J.R."/>
            <person name="Hendrixson D.R."/>
            <person name="Briegel A."/>
            <person name="Li Z."/>
            <person name="Shi J."/>
            <person name="Tocheva E.I."/>
            <person name="Muller A."/>
            <person name="Dobro M.J."/>
            <person name="Jensen G.J."/>
        </authorList>
    </citation>
    <scope>NUCLEOTIDE SEQUENCE [LARGE SCALE GENOMIC DNA]</scope>
    <source>
        <strain evidence="2 3">DSM 6540</strain>
    </source>
</reference>
<comment type="caution">
    <text evidence="2">The sequence shown here is derived from an EMBL/GenBank/DDBJ whole genome shotgun (WGS) entry which is preliminary data.</text>
</comment>
<dbReference type="Proteomes" id="UP000003240">
    <property type="component" value="Unassembled WGS sequence"/>
</dbReference>
<dbReference type="OrthoDB" id="9255846at2"/>
<dbReference type="EMBL" id="AFGF01000015">
    <property type="protein sequence ID" value="EGO65728.1"/>
    <property type="molecule type" value="Genomic_DNA"/>
</dbReference>
<gene>
    <name evidence="2" type="ORF">ALO_01679</name>
</gene>
<protein>
    <recommendedName>
        <fullName evidence="1">Putative tail fiber protein gp53-like C-terminal domain-containing protein</fullName>
    </recommendedName>
</protein>
<dbReference type="Pfam" id="PF21882">
    <property type="entry name" value="Gp53-like_C"/>
    <property type="match status" value="1"/>
</dbReference>
<evidence type="ECO:0000259" key="1">
    <source>
        <dbReference type="Pfam" id="PF21882"/>
    </source>
</evidence>
<dbReference type="RefSeq" id="WP_004092134.1">
    <property type="nucleotide sequence ID" value="NZ_AFGF01000015.1"/>
</dbReference>
<keyword evidence="3" id="KW-1185">Reference proteome</keyword>
<evidence type="ECO:0000313" key="2">
    <source>
        <dbReference type="EMBL" id="EGO65728.1"/>
    </source>
</evidence>
<accession>F7NE73</accession>
<dbReference type="eggNOG" id="COG4675">
    <property type="taxonomic scope" value="Bacteria"/>
</dbReference>
<dbReference type="STRING" id="1009370.ALO_01679"/>
<proteinExistence type="predicted"/>
<evidence type="ECO:0000313" key="3">
    <source>
        <dbReference type="Proteomes" id="UP000003240"/>
    </source>
</evidence>
<dbReference type="InterPro" id="IPR054075">
    <property type="entry name" value="Gp53-like_C"/>
</dbReference>
<dbReference type="AlphaFoldDB" id="F7NE73"/>
<feature type="domain" description="Putative tail fiber protein gp53-like C-terminal" evidence="1">
    <location>
        <begin position="171"/>
        <end position="264"/>
    </location>
</feature>
<name>F7NE73_9FIRM</name>
<dbReference type="Gene3D" id="2.60.40.3940">
    <property type="match status" value="1"/>
</dbReference>